<accession>A0A0C2JNC8</accession>
<dbReference type="AlphaFoldDB" id="A0A0C2JNC8"/>
<protein>
    <submittedName>
        <fullName evidence="2">Uncharacterized protein</fullName>
    </submittedName>
</protein>
<evidence type="ECO:0000256" key="1">
    <source>
        <dbReference type="SAM" id="MobiDB-lite"/>
    </source>
</evidence>
<evidence type="ECO:0000313" key="3">
    <source>
        <dbReference type="Proteomes" id="UP000031668"/>
    </source>
</evidence>
<dbReference type="Proteomes" id="UP000031668">
    <property type="component" value="Unassembled WGS sequence"/>
</dbReference>
<gene>
    <name evidence="2" type="ORF">RF11_13694</name>
</gene>
<keyword evidence="3" id="KW-1185">Reference proteome</keyword>
<dbReference type="EMBL" id="JWZT01001942">
    <property type="protein sequence ID" value="KII70878.1"/>
    <property type="molecule type" value="Genomic_DNA"/>
</dbReference>
<sequence length="102" mass="11121">MVNRGDWRTLGSLGEGRTRHDPRSAATRLASGAVLAGGSMIGVVFEKKQPPYALSFNKKSMSKNVCYQVPPSNSTDEGFLKICNFTLFTTQKLSYGSGKMKL</sequence>
<comment type="caution">
    <text evidence="2">The sequence shown here is derived from an EMBL/GenBank/DDBJ whole genome shotgun (WGS) entry which is preliminary data.</text>
</comment>
<reference evidence="2 3" key="1">
    <citation type="journal article" date="2014" name="Genome Biol. Evol.">
        <title>The genome of the myxosporean Thelohanellus kitauei shows adaptations to nutrient acquisition within its fish host.</title>
        <authorList>
            <person name="Yang Y."/>
            <person name="Xiong J."/>
            <person name="Zhou Z."/>
            <person name="Huo F."/>
            <person name="Miao W."/>
            <person name="Ran C."/>
            <person name="Liu Y."/>
            <person name="Zhang J."/>
            <person name="Feng J."/>
            <person name="Wang M."/>
            <person name="Wang M."/>
            <person name="Wang L."/>
            <person name="Yao B."/>
        </authorList>
    </citation>
    <scope>NUCLEOTIDE SEQUENCE [LARGE SCALE GENOMIC DNA]</scope>
    <source>
        <strain evidence="2">Wuqing</strain>
    </source>
</reference>
<name>A0A0C2JNC8_THEKT</name>
<evidence type="ECO:0000313" key="2">
    <source>
        <dbReference type="EMBL" id="KII70878.1"/>
    </source>
</evidence>
<organism evidence="2 3">
    <name type="scientific">Thelohanellus kitauei</name>
    <name type="common">Myxosporean</name>
    <dbReference type="NCBI Taxonomy" id="669202"/>
    <lineage>
        <taxon>Eukaryota</taxon>
        <taxon>Metazoa</taxon>
        <taxon>Cnidaria</taxon>
        <taxon>Myxozoa</taxon>
        <taxon>Myxosporea</taxon>
        <taxon>Bivalvulida</taxon>
        <taxon>Platysporina</taxon>
        <taxon>Myxobolidae</taxon>
        <taxon>Thelohanellus</taxon>
    </lineage>
</organism>
<feature type="region of interest" description="Disordered" evidence="1">
    <location>
        <begin position="1"/>
        <end position="25"/>
    </location>
</feature>
<proteinExistence type="predicted"/>